<keyword evidence="4" id="KW-1185">Reference proteome</keyword>
<dbReference type="Proteomes" id="UP001549099">
    <property type="component" value="Unassembled WGS sequence"/>
</dbReference>
<comment type="similarity">
    <text evidence="1">Belongs to the CbbQ/NirQ/NorQ/GpvN family.</text>
</comment>
<sequence length="287" mass="32112">MEAIIEEERKERLSRRHGEDEALLIGTGGYVSPDPHLWEDVLTAVVIRRPVLLKGPTGSGKTKLADSISAFFAQPAHQVNCSVDLDAEALLGYKTIIQKEGRTEIEFIDGPVIRAMKNGHLLYIDEINMAKPETLPILHSVLDYRRMLTNPFTGEVIRAHPDFGVIAAINEGYVGTVPMNEALKNRFIAFKVPYLGMQETRDLLESEFPDAPSVLIETMLDISEDLREQVRNGLLEDEAASIRSLIDATELALHIGPERAIRYAVAEKLEDRGERQLVMDLACTRIR</sequence>
<name>A0ABV2G9D7_9BACL</name>
<accession>A0ABV2G9D7</accession>
<evidence type="ECO:0000256" key="1">
    <source>
        <dbReference type="ARBA" id="ARBA00009417"/>
    </source>
</evidence>
<protein>
    <submittedName>
        <fullName evidence="3">MoxR-like ATPase</fullName>
    </submittedName>
</protein>
<dbReference type="RefSeq" id="WP_354195478.1">
    <property type="nucleotide sequence ID" value="NZ_JBEPLW010000002.1"/>
</dbReference>
<comment type="caution">
    <text evidence="3">The sequence shown here is derived from an EMBL/GenBank/DDBJ whole genome shotgun (WGS) entry which is preliminary data.</text>
</comment>
<dbReference type="InterPro" id="IPR027417">
    <property type="entry name" value="P-loop_NTPase"/>
</dbReference>
<dbReference type="Gene3D" id="3.40.50.300">
    <property type="entry name" value="P-loop containing nucleotide triphosphate hydrolases"/>
    <property type="match status" value="1"/>
</dbReference>
<proteinExistence type="inferred from homology"/>
<dbReference type="Pfam" id="PF07728">
    <property type="entry name" value="AAA_5"/>
    <property type="match status" value="1"/>
</dbReference>
<evidence type="ECO:0000259" key="2">
    <source>
        <dbReference type="Pfam" id="PF07728"/>
    </source>
</evidence>
<organism evidence="3 4">
    <name type="scientific">Bhargavaea ullalensis</name>
    <dbReference type="NCBI Taxonomy" id="1265685"/>
    <lineage>
        <taxon>Bacteria</taxon>
        <taxon>Bacillati</taxon>
        <taxon>Bacillota</taxon>
        <taxon>Bacilli</taxon>
        <taxon>Bacillales</taxon>
        <taxon>Caryophanaceae</taxon>
        <taxon>Bhargavaea</taxon>
    </lineage>
</organism>
<feature type="domain" description="ATPase dynein-related AAA" evidence="2">
    <location>
        <begin position="50"/>
        <end position="187"/>
    </location>
</feature>
<dbReference type="PANTHER" id="PTHR42759:SF1">
    <property type="entry name" value="MAGNESIUM-CHELATASE SUBUNIT CHLD"/>
    <property type="match status" value="1"/>
</dbReference>
<dbReference type="PRINTS" id="PR00300">
    <property type="entry name" value="CLPPROTEASEA"/>
</dbReference>
<dbReference type="InterPro" id="IPR011704">
    <property type="entry name" value="ATPase_dyneun-rel_AAA"/>
</dbReference>
<evidence type="ECO:0000313" key="3">
    <source>
        <dbReference type="EMBL" id="MET3574885.1"/>
    </source>
</evidence>
<dbReference type="PANTHER" id="PTHR42759">
    <property type="entry name" value="MOXR FAMILY PROTEIN"/>
    <property type="match status" value="1"/>
</dbReference>
<gene>
    <name evidence="3" type="ORF">ABID49_000767</name>
</gene>
<dbReference type="InterPro" id="IPR001270">
    <property type="entry name" value="ClpA/B"/>
</dbReference>
<dbReference type="InterPro" id="IPR050764">
    <property type="entry name" value="CbbQ/NirQ/NorQ/GpvN"/>
</dbReference>
<dbReference type="EMBL" id="JBEPLW010000002">
    <property type="protein sequence ID" value="MET3574885.1"/>
    <property type="molecule type" value="Genomic_DNA"/>
</dbReference>
<reference evidence="3 4" key="1">
    <citation type="submission" date="2024-06" db="EMBL/GenBank/DDBJ databases">
        <title>Genomic Encyclopedia of Type Strains, Phase IV (KMG-IV): sequencing the most valuable type-strain genomes for metagenomic binning, comparative biology and taxonomic classification.</title>
        <authorList>
            <person name="Goeker M."/>
        </authorList>
    </citation>
    <scope>NUCLEOTIDE SEQUENCE [LARGE SCALE GENOMIC DNA]</scope>
    <source>
        <strain evidence="3 4">DSM 26128</strain>
    </source>
</reference>
<dbReference type="SUPFAM" id="SSF52540">
    <property type="entry name" value="P-loop containing nucleoside triphosphate hydrolases"/>
    <property type="match status" value="1"/>
</dbReference>
<evidence type="ECO:0000313" key="4">
    <source>
        <dbReference type="Proteomes" id="UP001549099"/>
    </source>
</evidence>